<feature type="compositionally biased region" description="Basic residues" evidence="1">
    <location>
        <begin position="119"/>
        <end position="128"/>
    </location>
</feature>
<dbReference type="EMBL" id="JBAHYK010001937">
    <property type="protein sequence ID" value="KAL0566321.1"/>
    <property type="molecule type" value="Genomic_DNA"/>
</dbReference>
<evidence type="ECO:0000256" key="1">
    <source>
        <dbReference type="SAM" id="MobiDB-lite"/>
    </source>
</evidence>
<evidence type="ECO:0000313" key="2">
    <source>
        <dbReference type="EMBL" id="KAL0566321.1"/>
    </source>
</evidence>
<evidence type="ECO:0000313" key="3">
    <source>
        <dbReference type="Proteomes" id="UP001465976"/>
    </source>
</evidence>
<organism evidence="2 3">
    <name type="scientific">Marasmius crinis-equi</name>
    <dbReference type="NCBI Taxonomy" id="585013"/>
    <lineage>
        <taxon>Eukaryota</taxon>
        <taxon>Fungi</taxon>
        <taxon>Dikarya</taxon>
        <taxon>Basidiomycota</taxon>
        <taxon>Agaricomycotina</taxon>
        <taxon>Agaricomycetes</taxon>
        <taxon>Agaricomycetidae</taxon>
        <taxon>Agaricales</taxon>
        <taxon>Marasmiineae</taxon>
        <taxon>Marasmiaceae</taxon>
        <taxon>Marasmius</taxon>
    </lineage>
</organism>
<gene>
    <name evidence="2" type="ORF">V5O48_015692</name>
</gene>
<comment type="caution">
    <text evidence="2">The sequence shown here is derived from an EMBL/GenBank/DDBJ whole genome shotgun (WGS) entry which is preliminary data.</text>
</comment>
<feature type="compositionally biased region" description="Basic and acidic residues" evidence="1">
    <location>
        <begin position="44"/>
        <end position="61"/>
    </location>
</feature>
<feature type="region of interest" description="Disordered" evidence="1">
    <location>
        <begin position="109"/>
        <end position="128"/>
    </location>
</feature>
<proteinExistence type="predicted"/>
<accession>A0ABR3EU46</accession>
<feature type="compositionally biased region" description="Basic and acidic residues" evidence="1">
    <location>
        <begin position="69"/>
        <end position="82"/>
    </location>
</feature>
<name>A0ABR3EU46_9AGAR</name>
<dbReference type="Proteomes" id="UP001465976">
    <property type="component" value="Unassembled WGS sequence"/>
</dbReference>
<protein>
    <submittedName>
        <fullName evidence="2">Uncharacterized protein</fullName>
    </submittedName>
</protein>
<feature type="region of interest" description="Disordered" evidence="1">
    <location>
        <begin position="24"/>
        <end position="95"/>
    </location>
</feature>
<reference evidence="2 3" key="1">
    <citation type="submission" date="2024-02" db="EMBL/GenBank/DDBJ databases">
        <title>A draft genome for the cacao thread blight pathogen Marasmius crinis-equi.</title>
        <authorList>
            <person name="Cohen S.P."/>
            <person name="Baruah I.K."/>
            <person name="Amoako-Attah I."/>
            <person name="Bukari Y."/>
            <person name="Meinhardt L.W."/>
            <person name="Bailey B.A."/>
        </authorList>
    </citation>
    <scope>NUCLEOTIDE SEQUENCE [LARGE SCALE GENOMIC DNA]</scope>
    <source>
        <strain evidence="2 3">GH-76</strain>
    </source>
</reference>
<sequence>MVITTGAQIWKDDMRNITAVVIDNKMHLDKETNEEENKDEDDEKSSRETHEGGNNTSKDDWVVSNTGRANEDHDSNNDKPDDGDNPEARLSLSDLQRLALLDQEVEISTNNACQQGSKRGAHKSAIKE</sequence>
<keyword evidence="3" id="KW-1185">Reference proteome</keyword>
<feature type="compositionally biased region" description="Acidic residues" evidence="1">
    <location>
        <begin position="32"/>
        <end position="43"/>
    </location>
</feature>